<dbReference type="Gene3D" id="3.40.50.1240">
    <property type="entry name" value="Phosphoglycerate mutase-like"/>
    <property type="match status" value="1"/>
</dbReference>
<dbReference type="GO" id="GO:0070297">
    <property type="term" value="P:regulation of phosphorelay signal transduction system"/>
    <property type="evidence" value="ECO:0007669"/>
    <property type="project" value="TreeGrafter"/>
</dbReference>
<evidence type="ECO:0000256" key="2">
    <source>
        <dbReference type="SAM" id="MobiDB-lite"/>
    </source>
</evidence>
<dbReference type="RefSeq" id="WP_142260117.1">
    <property type="nucleotide sequence ID" value="NZ_BMPV01000001.1"/>
</dbReference>
<dbReference type="PANTHER" id="PTHR48100:SF15">
    <property type="entry name" value="SEDOHEPTULOSE 1,7-BISPHOSPHATASE"/>
    <property type="match status" value="1"/>
</dbReference>
<dbReference type="OrthoDB" id="4697614at2"/>
<organism evidence="3 4">
    <name type="scientific">Thermopolyspora flexuosa</name>
    <dbReference type="NCBI Taxonomy" id="103836"/>
    <lineage>
        <taxon>Bacteria</taxon>
        <taxon>Bacillati</taxon>
        <taxon>Actinomycetota</taxon>
        <taxon>Actinomycetes</taxon>
        <taxon>Streptosporangiales</taxon>
        <taxon>Streptosporangiaceae</taxon>
        <taxon>Thermopolyspora</taxon>
    </lineage>
</organism>
<sequence>MAELFVIRHGETEWSRDHRHTGRTDVPLTARGEEQARLLAPVLKARSFALVLVSPARRARRTAELAGLLPDGAETPEPGPGTPERRLDPDLWEWDYGGYEGVTSAEIRRTRPGWYLWRDGVIPGDADHPGETAEQVGARADRVIARVRPVVAGHDVAIVAHGHLLRVLAARWLGLEPRDGRLFRLDTGSIGVLGFEHGEPVIRRWNVPVQGL</sequence>
<proteinExistence type="predicted"/>
<evidence type="ECO:0000256" key="1">
    <source>
        <dbReference type="PIRSR" id="PIRSR613078-2"/>
    </source>
</evidence>
<reference evidence="3 4" key="1">
    <citation type="submission" date="2019-06" db="EMBL/GenBank/DDBJ databases">
        <title>Sequencing the genomes of 1000 actinobacteria strains.</title>
        <authorList>
            <person name="Klenk H.-P."/>
        </authorList>
    </citation>
    <scope>NUCLEOTIDE SEQUENCE [LARGE SCALE GENOMIC DNA]</scope>
    <source>
        <strain evidence="3 4">DSM 43186</strain>
    </source>
</reference>
<dbReference type="InterPro" id="IPR050275">
    <property type="entry name" value="PGM_Phosphatase"/>
</dbReference>
<comment type="caution">
    <text evidence="3">The sequence shown here is derived from an EMBL/GenBank/DDBJ whole genome shotgun (WGS) entry which is preliminary data.</text>
</comment>
<dbReference type="PANTHER" id="PTHR48100">
    <property type="entry name" value="BROAD-SPECIFICITY PHOSPHATASE YOR283W-RELATED"/>
    <property type="match status" value="1"/>
</dbReference>
<dbReference type="SMART" id="SM00855">
    <property type="entry name" value="PGAM"/>
    <property type="match status" value="1"/>
</dbReference>
<gene>
    <name evidence="3" type="ORF">FHX40_2930</name>
</gene>
<dbReference type="EMBL" id="VFPQ01000001">
    <property type="protein sequence ID" value="TQM76203.1"/>
    <property type="molecule type" value="Genomic_DNA"/>
</dbReference>
<evidence type="ECO:0000313" key="4">
    <source>
        <dbReference type="Proteomes" id="UP000319213"/>
    </source>
</evidence>
<dbReference type="SUPFAM" id="SSF53254">
    <property type="entry name" value="Phosphoglycerate mutase-like"/>
    <property type="match status" value="1"/>
</dbReference>
<dbReference type="AlphaFoldDB" id="A0A543J059"/>
<dbReference type="InterPro" id="IPR013078">
    <property type="entry name" value="His_Pase_superF_clade-1"/>
</dbReference>
<dbReference type="InterPro" id="IPR029033">
    <property type="entry name" value="His_PPase_superfam"/>
</dbReference>
<feature type="region of interest" description="Disordered" evidence="2">
    <location>
        <begin position="65"/>
        <end position="87"/>
    </location>
</feature>
<protein>
    <submittedName>
        <fullName evidence="3">Putative phosphoglycerate mutase</fullName>
    </submittedName>
</protein>
<accession>A0A543J059</accession>
<dbReference type="Proteomes" id="UP000319213">
    <property type="component" value="Unassembled WGS sequence"/>
</dbReference>
<name>A0A543J059_9ACTN</name>
<evidence type="ECO:0000313" key="3">
    <source>
        <dbReference type="EMBL" id="TQM76203.1"/>
    </source>
</evidence>
<feature type="binding site" evidence="1">
    <location>
        <begin position="21"/>
        <end position="22"/>
    </location>
    <ligand>
        <name>substrate</name>
    </ligand>
</feature>
<dbReference type="CDD" id="cd07067">
    <property type="entry name" value="HP_PGM_like"/>
    <property type="match status" value="1"/>
</dbReference>
<keyword evidence="4" id="KW-1185">Reference proteome</keyword>
<dbReference type="Pfam" id="PF00300">
    <property type="entry name" value="His_Phos_1"/>
    <property type="match status" value="1"/>
</dbReference>
<dbReference type="GO" id="GO:0101006">
    <property type="term" value="F:protein histidine phosphatase activity"/>
    <property type="evidence" value="ECO:0007669"/>
    <property type="project" value="TreeGrafter"/>
</dbReference>
<feature type="binding site" evidence="1">
    <location>
        <position position="58"/>
    </location>
    <ligand>
        <name>substrate</name>
    </ligand>
</feature>